<evidence type="ECO:0000256" key="3">
    <source>
        <dbReference type="ARBA" id="ARBA00022490"/>
    </source>
</evidence>
<keyword evidence="3" id="KW-0963">Cytoplasm</keyword>
<feature type="compositionally biased region" description="Low complexity" evidence="6">
    <location>
        <begin position="297"/>
        <end position="308"/>
    </location>
</feature>
<dbReference type="InterPro" id="IPR026165">
    <property type="entry name" value="CKAP2_fam"/>
</dbReference>
<evidence type="ECO:0000256" key="1">
    <source>
        <dbReference type="ARBA" id="ARBA00004245"/>
    </source>
</evidence>
<keyword evidence="4" id="KW-0597">Phosphoprotein</keyword>
<dbReference type="GO" id="GO:0015630">
    <property type="term" value="C:microtubule cytoskeleton"/>
    <property type="evidence" value="ECO:0007669"/>
    <property type="project" value="TreeGrafter"/>
</dbReference>
<dbReference type="Pfam" id="PF15297">
    <property type="entry name" value="CKAP2_C"/>
    <property type="match status" value="1"/>
</dbReference>
<dbReference type="Proteomes" id="UP000050525">
    <property type="component" value="Unassembled WGS sequence"/>
</dbReference>
<reference evidence="8 9" key="1">
    <citation type="journal article" date="2012" name="Genome Biol.">
        <title>Sequencing three crocodilian genomes to illuminate the evolution of archosaurs and amniotes.</title>
        <authorList>
            <person name="St John J.A."/>
            <person name="Braun E.L."/>
            <person name="Isberg S.R."/>
            <person name="Miles L.G."/>
            <person name="Chong A.Y."/>
            <person name="Gongora J."/>
            <person name="Dalzell P."/>
            <person name="Moran C."/>
            <person name="Bed'hom B."/>
            <person name="Abzhanov A."/>
            <person name="Burgess S.C."/>
            <person name="Cooksey A.M."/>
            <person name="Castoe T.A."/>
            <person name="Crawford N.G."/>
            <person name="Densmore L.D."/>
            <person name="Drew J.C."/>
            <person name="Edwards S.V."/>
            <person name="Faircloth B.C."/>
            <person name="Fujita M.K."/>
            <person name="Greenwold M.J."/>
            <person name="Hoffmann F.G."/>
            <person name="Howard J.M."/>
            <person name="Iguchi T."/>
            <person name="Janes D.E."/>
            <person name="Khan S.Y."/>
            <person name="Kohno S."/>
            <person name="de Koning A.J."/>
            <person name="Lance S.L."/>
            <person name="McCarthy F.M."/>
            <person name="McCormack J.E."/>
            <person name="Merchant M.E."/>
            <person name="Peterson D.G."/>
            <person name="Pollock D.D."/>
            <person name="Pourmand N."/>
            <person name="Raney B.J."/>
            <person name="Roessler K.A."/>
            <person name="Sanford J.R."/>
            <person name="Sawyer R.H."/>
            <person name="Schmidt C.J."/>
            <person name="Triplett E.W."/>
            <person name="Tuberville T.D."/>
            <person name="Venegas-Anaya M."/>
            <person name="Howard J.T."/>
            <person name="Jarvis E.D."/>
            <person name="Guillette L.J.Jr."/>
            <person name="Glenn T.C."/>
            <person name="Green R.E."/>
            <person name="Ray D.A."/>
        </authorList>
    </citation>
    <scope>NUCLEOTIDE SEQUENCE [LARGE SCALE GENOMIC DNA]</scope>
    <source>
        <strain evidence="8">KSC_2009_1</strain>
    </source>
</reference>
<feature type="region of interest" description="Disordered" evidence="6">
    <location>
        <begin position="137"/>
        <end position="156"/>
    </location>
</feature>
<dbReference type="InterPro" id="IPR029197">
    <property type="entry name" value="CKAP2_C"/>
</dbReference>
<evidence type="ECO:0000313" key="8">
    <source>
        <dbReference type="EMBL" id="KYO34350.1"/>
    </source>
</evidence>
<comment type="subcellular location">
    <subcellularLocation>
        <location evidence="1">Cytoplasm</location>
        <location evidence="1">Cytoskeleton</location>
    </subcellularLocation>
</comment>
<protein>
    <submittedName>
        <fullName evidence="8">Cytoskeleton-associated protein 2 isoform A</fullName>
    </submittedName>
</protein>
<dbReference type="STRING" id="8496.A0A151NC57"/>
<evidence type="ECO:0000256" key="6">
    <source>
        <dbReference type="SAM" id="MobiDB-lite"/>
    </source>
</evidence>
<dbReference type="eggNOG" id="ENOG502RUSI">
    <property type="taxonomic scope" value="Eukaryota"/>
</dbReference>
<feature type="compositionally biased region" description="Pro residues" evidence="6">
    <location>
        <begin position="1"/>
        <end position="11"/>
    </location>
</feature>
<comment type="similarity">
    <text evidence="2">Belongs to the CKAP2 family.</text>
</comment>
<comment type="caution">
    <text evidence="8">The sequence shown here is derived from an EMBL/GenBank/DDBJ whole genome shotgun (WGS) entry which is preliminary data.</text>
</comment>
<name>A0A151NC57_ALLMI</name>
<feature type="region of interest" description="Disordered" evidence="6">
    <location>
        <begin position="91"/>
        <end position="122"/>
    </location>
</feature>
<feature type="region of interest" description="Disordered" evidence="6">
    <location>
        <begin position="1"/>
        <end position="27"/>
    </location>
</feature>
<dbReference type="EMBL" id="AKHW03003532">
    <property type="protein sequence ID" value="KYO34350.1"/>
    <property type="molecule type" value="Genomic_DNA"/>
</dbReference>
<keyword evidence="5" id="KW-0206">Cytoskeleton</keyword>
<dbReference type="PANTHER" id="PTHR16076">
    <property type="entry name" value="CYTOSKELETON ASSOCIATED PROTEIN 2-RELATED"/>
    <property type="match status" value="1"/>
</dbReference>
<feature type="compositionally biased region" description="Polar residues" evidence="6">
    <location>
        <begin position="246"/>
        <end position="264"/>
    </location>
</feature>
<organism evidence="8 9">
    <name type="scientific">Alligator mississippiensis</name>
    <name type="common">American alligator</name>
    <dbReference type="NCBI Taxonomy" id="8496"/>
    <lineage>
        <taxon>Eukaryota</taxon>
        <taxon>Metazoa</taxon>
        <taxon>Chordata</taxon>
        <taxon>Craniata</taxon>
        <taxon>Vertebrata</taxon>
        <taxon>Euteleostomi</taxon>
        <taxon>Archelosauria</taxon>
        <taxon>Archosauria</taxon>
        <taxon>Crocodylia</taxon>
        <taxon>Alligatoridae</taxon>
        <taxon>Alligatorinae</taxon>
        <taxon>Alligator</taxon>
    </lineage>
</organism>
<feature type="region of interest" description="Disordered" evidence="6">
    <location>
        <begin position="218"/>
        <end position="313"/>
    </location>
</feature>
<sequence length="732" mass="81368">MSARAPPPVPLPASRRHQPGYRGSPRLRCVDNAKRRHWTPTLEQRRQKVEEYLSRRKTFSGLFTQQKQTHNSSNRTGKVACDELQEKVKSLKSAKQKMENKENAESSPGNQSSRTLEKSTASLNDIDVKATTVLTESSARANCSSEDLSPAVNTSKNEAVETQTQLMSFSQSFLHKRSIKEKKLIAEKQISNASLPKKPVLGSYRGKIIPSKINSFWKTQDDTDGRSSSANKKPVVVSQLKVRPSLPSSSSAVMKTVKATNSASAVKLKGTTPFQTRPPAKASISHSQSTQNKEKPTSSSVVGSTVTVQRKPSRSVTLPLKTAFPSAKTLFVAGAKKTEASSKDVRSGASAKSVSLTCGASSTQDKKAVGNKLILPKESAEDRRIRLAEWRASKGKAFKKPLPTAVPITKPEDSTLHTTPQKPVESFWTTIEEEDEEGIISEKVTKTLAECLHSTEQGCPRDKIHATLENLIQCVPKAKKIAKYWVCQMRLEQTGPIEKIIAVYEEAILAGAEPKQELRSTVADIMKNSESLSKSEPEMCVKEEADLNDDRDEINNEANSSIGKVEETFQMLNLNDEEKPEMTNEVKKEEKIVLVSEMNGEYSSKEDKHSNKEKRKKTVKYKDDQDNNDAVTVLPSESRTPDKENEASYVIKYSVSTTPHLEREKRKMQCAATGSAVKDLRFLTPVRRSRRLQEMSKINMFKDHDPMVSSLEQLKELGSQSNAFIFRKNSAL</sequence>
<keyword evidence="9" id="KW-1185">Reference proteome</keyword>
<dbReference type="PANTHER" id="PTHR16076:SF8">
    <property type="entry name" value="CYTOSKELETON-ASSOCIATED PROTEIN 2"/>
    <property type="match status" value="1"/>
</dbReference>
<feature type="domain" description="Cytoskeleton-associated protein 2 C-terminal" evidence="7">
    <location>
        <begin position="365"/>
        <end position="588"/>
    </location>
</feature>
<evidence type="ECO:0000313" key="9">
    <source>
        <dbReference type="Proteomes" id="UP000050525"/>
    </source>
</evidence>
<dbReference type="AlphaFoldDB" id="A0A151NC57"/>
<feature type="region of interest" description="Disordered" evidence="6">
    <location>
        <begin position="598"/>
        <end position="645"/>
    </location>
</feature>
<dbReference type="GO" id="GO:0007026">
    <property type="term" value="P:negative regulation of microtubule depolymerization"/>
    <property type="evidence" value="ECO:0007669"/>
    <property type="project" value="TreeGrafter"/>
</dbReference>
<evidence type="ECO:0000259" key="7">
    <source>
        <dbReference type="Pfam" id="PF15297"/>
    </source>
</evidence>
<evidence type="ECO:0000256" key="4">
    <source>
        <dbReference type="ARBA" id="ARBA00022553"/>
    </source>
</evidence>
<gene>
    <name evidence="8" type="primary">CKAP2-1</name>
    <name evidence="8" type="ORF">Y1Q_0007624</name>
</gene>
<accession>A0A151NC57</accession>
<evidence type="ECO:0000256" key="2">
    <source>
        <dbReference type="ARBA" id="ARBA00009468"/>
    </source>
</evidence>
<proteinExistence type="inferred from homology"/>
<feature type="compositionally biased region" description="Polar residues" evidence="6">
    <location>
        <begin position="105"/>
        <end position="122"/>
    </location>
</feature>
<evidence type="ECO:0000256" key="5">
    <source>
        <dbReference type="ARBA" id="ARBA00023212"/>
    </source>
</evidence>